<dbReference type="Pfam" id="PF00934">
    <property type="entry name" value="PE"/>
    <property type="match status" value="1"/>
</dbReference>
<sequence>MSFVTAHPEAMATAANCLSSTGVALAAQNAAAAVPTTAVVPPAADEVSAMLAARFAVQAQQYHQISAQAAAIHETFVATLNGGANAYATAEAANAIAAG</sequence>
<gene>
    <name evidence="3" type="ORF">A5710_05880</name>
</gene>
<evidence type="ECO:0000259" key="2">
    <source>
        <dbReference type="Pfam" id="PF00934"/>
    </source>
</evidence>
<comment type="caution">
    <text evidence="3">The sequence shown here is derived from an EMBL/GenBank/DDBJ whole genome shotgun (WGS) entry which is preliminary data.</text>
</comment>
<dbReference type="SUPFAM" id="SSF140459">
    <property type="entry name" value="PE/PPE dimer-like"/>
    <property type="match status" value="1"/>
</dbReference>
<dbReference type="EMBL" id="LZKG01000120">
    <property type="protein sequence ID" value="OBI27216.1"/>
    <property type="molecule type" value="Genomic_DNA"/>
</dbReference>
<dbReference type="InterPro" id="IPR000084">
    <property type="entry name" value="PE-PGRS_N"/>
</dbReference>
<dbReference type="AlphaFoldDB" id="A0A1A2NUG2"/>
<dbReference type="RefSeq" id="WP_064921555.1">
    <property type="nucleotide sequence ID" value="NZ_LZJK01000069.1"/>
</dbReference>
<feature type="signal peptide" evidence="1">
    <location>
        <begin position="1"/>
        <end position="26"/>
    </location>
</feature>
<proteinExistence type="predicted"/>
<reference evidence="4" key="1">
    <citation type="submission" date="2016-06" db="EMBL/GenBank/DDBJ databases">
        <authorList>
            <person name="Sutton G."/>
            <person name="Brinkac L."/>
            <person name="Sanka R."/>
            <person name="Adams M."/>
            <person name="Lau E."/>
            <person name="Sam S."/>
            <person name="Sreng N."/>
            <person name="Him V."/>
            <person name="Kerleguer A."/>
            <person name="Cheng S."/>
        </authorList>
    </citation>
    <scope>NUCLEOTIDE SEQUENCE [LARGE SCALE GENOMIC DNA]</scope>
    <source>
        <strain evidence="4">E1876</strain>
    </source>
</reference>
<evidence type="ECO:0000313" key="3">
    <source>
        <dbReference type="EMBL" id="OBI27216.1"/>
    </source>
</evidence>
<dbReference type="Proteomes" id="UP000093943">
    <property type="component" value="Unassembled WGS sequence"/>
</dbReference>
<name>A0A1A2NUG2_MYCSD</name>
<evidence type="ECO:0000313" key="4">
    <source>
        <dbReference type="Proteomes" id="UP000093943"/>
    </source>
</evidence>
<organism evidence="3 4">
    <name type="scientific">Mycolicibacter sinensis (strain JDM601)</name>
    <name type="common">Mycobacterium sinense</name>
    <dbReference type="NCBI Taxonomy" id="875328"/>
    <lineage>
        <taxon>Bacteria</taxon>
        <taxon>Bacillati</taxon>
        <taxon>Actinomycetota</taxon>
        <taxon>Actinomycetes</taxon>
        <taxon>Mycobacteriales</taxon>
        <taxon>Mycobacteriaceae</taxon>
        <taxon>Mycolicibacter</taxon>
    </lineage>
</organism>
<feature type="domain" description="PE" evidence="2">
    <location>
        <begin position="4"/>
        <end position="94"/>
    </location>
</feature>
<accession>A0A1A2NUG2</accession>
<dbReference type="Gene3D" id="1.10.287.850">
    <property type="entry name" value="HP0062-like domain"/>
    <property type="match status" value="1"/>
</dbReference>
<evidence type="ECO:0000256" key="1">
    <source>
        <dbReference type="SAM" id="SignalP"/>
    </source>
</evidence>
<protein>
    <submittedName>
        <fullName evidence="3">PE family protein</fullName>
    </submittedName>
</protein>
<feature type="chain" id="PRO_5009825802" evidence="1">
    <location>
        <begin position="27"/>
        <end position="99"/>
    </location>
</feature>
<dbReference type="OrthoDB" id="4764589at2"/>
<keyword evidence="1" id="KW-0732">Signal</keyword>
<dbReference type="InterPro" id="IPR038332">
    <property type="entry name" value="PPE_sf"/>
</dbReference>